<comment type="caution">
    <text evidence="4">The sequence shown here is derived from an EMBL/GenBank/DDBJ whole genome shotgun (WGS) entry which is preliminary data.</text>
</comment>
<feature type="region of interest" description="Disordered" evidence="2">
    <location>
        <begin position="64"/>
        <end position="115"/>
    </location>
</feature>
<gene>
    <name evidence="4" type="ORF">H8L47_12125</name>
</gene>
<dbReference type="Proteomes" id="UP000646911">
    <property type="component" value="Unassembled WGS sequence"/>
</dbReference>
<dbReference type="EMBL" id="JACOFX010000005">
    <property type="protein sequence ID" value="MBC3908304.1"/>
    <property type="molecule type" value="Genomic_DNA"/>
</dbReference>
<dbReference type="RefSeq" id="WP_186953859.1">
    <property type="nucleotide sequence ID" value="NZ_JACOFX010000005.1"/>
</dbReference>
<reference evidence="4 5" key="1">
    <citation type="submission" date="2020-08" db="EMBL/GenBank/DDBJ databases">
        <title>Novel species isolated from subtropical streams in China.</title>
        <authorList>
            <person name="Lu H."/>
        </authorList>
    </citation>
    <scope>NUCLEOTIDE SEQUENCE [LARGE SCALE GENOMIC DNA]</scope>
    <source>
        <strain evidence="4 5">NL8W</strain>
    </source>
</reference>
<sequence length="199" mass="21789">MHFSLTPANKPGRPLLAIMLVIVAHILFWQLLHQQNGIPRHASDNPVVHYLQFLQIVPPPPVLETQPTAPPQVKPERALPNTVSKRQRTTTAMSVQPPATADVISPPAPPTISEQPVARQGLDLDALRSSALAIEKQRKPTEIEQIQASHRQAESLEKRLAEGTKRAEKKECLKAYSGIGLLAVIPLAVSTVVDTGCKW</sequence>
<evidence type="ECO:0000313" key="4">
    <source>
        <dbReference type="EMBL" id="MBC3908304.1"/>
    </source>
</evidence>
<evidence type="ECO:0000256" key="3">
    <source>
        <dbReference type="SAM" id="Phobius"/>
    </source>
</evidence>
<feature type="transmembrane region" description="Helical" evidence="3">
    <location>
        <begin position="12"/>
        <end position="32"/>
    </location>
</feature>
<feature type="coiled-coil region" evidence="1">
    <location>
        <begin position="146"/>
        <end position="173"/>
    </location>
</feature>
<accession>A0ABR6Z9P0</accession>
<keyword evidence="3" id="KW-0812">Transmembrane</keyword>
<evidence type="ECO:0000256" key="2">
    <source>
        <dbReference type="SAM" id="MobiDB-lite"/>
    </source>
</evidence>
<keyword evidence="3" id="KW-1133">Transmembrane helix</keyword>
<feature type="compositionally biased region" description="Pro residues" evidence="2">
    <location>
        <begin position="64"/>
        <end position="73"/>
    </location>
</feature>
<feature type="compositionally biased region" description="Polar residues" evidence="2">
    <location>
        <begin position="81"/>
        <end position="94"/>
    </location>
</feature>
<keyword evidence="5" id="KW-1185">Reference proteome</keyword>
<feature type="transmembrane region" description="Helical" evidence="3">
    <location>
        <begin position="175"/>
        <end position="193"/>
    </location>
</feature>
<evidence type="ECO:0008006" key="6">
    <source>
        <dbReference type="Google" id="ProtNLM"/>
    </source>
</evidence>
<protein>
    <recommendedName>
        <fullName evidence="6">Energy transducer TonB</fullName>
    </recommendedName>
</protein>
<evidence type="ECO:0000313" key="5">
    <source>
        <dbReference type="Proteomes" id="UP000646911"/>
    </source>
</evidence>
<proteinExistence type="predicted"/>
<keyword evidence="3" id="KW-0472">Membrane</keyword>
<organism evidence="4 5">
    <name type="scientific">Undibacterium umbellatum</name>
    <dbReference type="NCBI Taxonomy" id="2762300"/>
    <lineage>
        <taxon>Bacteria</taxon>
        <taxon>Pseudomonadati</taxon>
        <taxon>Pseudomonadota</taxon>
        <taxon>Betaproteobacteria</taxon>
        <taxon>Burkholderiales</taxon>
        <taxon>Oxalobacteraceae</taxon>
        <taxon>Undibacterium</taxon>
    </lineage>
</organism>
<evidence type="ECO:0000256" key="1">
    <source>
        <dbReference type="SAM" id="Coils"/>
    </source>
</evidence>
<name>A0ABR6Z9P0_9BURK</name>
<keyword evidence="1" id="KW-0175">Coiled coil</keyword>